<organism evidence="4 5">
    <name type="scientific">Novosphingobium chloroacetimidivorans</name>
    <dbReference type="NCBI Taxonomy" id="1428314"/>
    <lineage>
        <taxon>Bacteria</taxon>
        <taxon>Pseudomonadati</taxon>
        <taxon>Pseudomonadota</taxon>
        <taxon>Alphaproteobacteria</taxon>
        <taxon>Sphingomonadales</taxon>
        <taxon>Sphingomonadaceae</taxon>
        <taxon>Novosphingobium</taxon>
    </lineage>
</organism>
<dbReference type="Pfam" id="PF05876">
    <property type="entry name" value="GpA_ATPase"/>
    <property type="match status" value="1"/>
</dbReference>
<dbReference type="RefSeq" id="WP_184246928.1">
    <property type="nucleotide sequence ID" value="NZ_JACHLR010000013.1"/>
</dbReference>
<feature type="domain" description="Terminase large subunit GpA endonuclease" evidence="3">
    <location>
        <begin position="332"/>
        <end position="655"/>
    </location>
</feature>
<dbReference type="EMBL" id="JACHLR010000013">
    <property type="protein sequence ID" value="MBB4859643.1"/>
    <property type="molecule type" value="Genomic_DNA"/>
</dbReference>
<dbReference type="GO" id="GO:0004519">
    <property type="term" value="F:endonuclease activity"/>
    <property type="evidence" value="ECO:0007669"/>
    <property type="project" value="InterPro"/>
</dbReference>
<evidence type="ECO:0000256" key="1">
    <source>
        <dbReference type="SAM" id="MobiDB-lite"/>
    </source>
</evidence>
<name>A0A7W7NWJ5_9SPHN</name>
<evidence type="ECO:0000259" key="2">
    <source>
        <dbReference type="Pfam" id="PF05876"/>
    </source>
</evidence>
<dbReference type="InterPro" id="IPR046454">
    <property type="entry name" value="GpA_endonuclease"/>
</dbReference>
<feature type="region of interest" description="Disordered" evidence="1">
    <location>
        <begin position="670"/>
        <end position="713"/>
    </location>
</feature>
<feature type="compositionally biased region" description="Basic and acidic residues" evidence="1">
    <location>
        <begin position="678"/>
        <end position="691"/>
    </location>
</feature>
<dbReference type="Pfam" id="PF20454">
    <property type="entry name" value="GpA_nuclease"/>
    <property type="match status" value="1"/>
</dbReference>
<evidence type="ECO:0000313" key="5">
    <source>
        <dbReference type="Proteomes" id="UP000555448"/>
    </source>
</evidence>
<comment type="caution">
    <text evidence="4">The sequence shown here is derived from an EMBL/GenBank/DDBJ whole genome shotgun (WGS) entry which is preliminary data.</text>
</comment>
<protein>
    <submittedName>
        <fullName evidence="4">Phage terminase large subunit GpA-like protein</fullName>
    </submittedName>
</protein>
<sequence>MAKQAQLLATNDFCHRPHDIAVEALAALKPRVSLTTIEWSTTRRVVRKPDGTKTDWSPTRSKALLPIMVAHDNPAVREIIVPKPSRIGGTMIAENFAAKCLDNGPSWDVMWYLAGPNEVTSYADRVLRPLMEDHFPGRLPKAGTDGNTKTLKRVGSQTFELMVMSKTTTTNRQAGYIVFDEPDSYGKAWRSNFLEQGRQRQSDLGTDRKIYACAHPDVGWSGGIAAAWILSTQGIYVFRCPKCGTHGSPYPTKHWPDVPRFRLSYEKAEEGTPVDQRLALAGRTAAIACPHGCELGELERGQMIDDGAYMHKGQVLDVEAGIIGEVEENETWGFWVHVLMSGQVPLSSLARQLEGALEHKERTGKNDKLKQVLVRTFGEAFESEADLTGIDAAALRRRTAALARPSSAEDEGVVDFPMGFVPRQVRFITASVDPGHRKADVLLRGWDLERRSWLIDRFTIRQRKHADGMMRDIDLLNVQDDWHVLDAVIDRLVPIQNRPGEALPVAVMMIDSGDGNITHKAYEYCRRMAGRKWGAWPRVRPLKGMAGKRPHLGIKPTWLSVDDDGKKIDPPVPLHIAGVDGLKDDLFGNDDGAGFLLIDDGSPGQIYFASDFPQAGYDELFREPKIEGTYVRNGAQETIDLLAYTECGRLLLKPDREDIDWAGGKLPPWAKPVSLKPKGGDHADAGRDDAPAKPVPAAPKRTAWDAMNRNGPR</sequence>
<evidence type="ECO:0000313" key="4">
    <source>
        <dbReference type="EMBL" id="MBB4859643.1"/>
    </source>
</evidence>
<evidence type="ECO:0000259" key="3">
    <source>
        <dbReference type="Pfam" id="PF20454"/>
    </source>
</evidence>
<reference evidence="4 5" key="1">
    <citation type="submission" date="2020-08" db="EMBL/GenBank/DDBJ databases">
        <title>Functional genomics of gut bacteria from endangered species of beetles.</title>
        <authorList>
            <person name="Carlos-Shanley C."/>
        </authorList>
    </citation>
    <scope>NUCLEOTIDE SEQUENCE [LARGE SCALE GENOMIC DNA]</scope>
    <source>
        <strain evidence="4 5">S00245</strain>
    </source>
</reference>
<dbReference type="Proteomes" id="UP000555448">
    <property type="component" value="Unassembled WGS sequence"/>
</dbReference>
<gene>
    <name evidence="4" type="ORF">HNO88_002972</name>
</gene>
<accession>A0A7W7NWJ5</accession>
<dbReference type="GO" id="GO:0016887">
    <property type="term" value="F:ATP hydrolysis activity"/>
    <property type="evidence" value="ECO:0007669"/>
    <property type="project" value="InterPro"/>
</dbReference>
<dbReference type="AlphaFoldDB" id="A0A7W7NWJ5"/>
<proteinExistence type="predicted"/>
<feature type="domain" description="Phage terminase large subunit GpA ATPase" evidence="2">
    <location>
        <begin position="53"/>
        <end position="307"/>
    </location>
</feature>
<dbReference type="InterPro" id="IPR046453">
    <property type="entry name" value="GpA_ATPase"/>
</dbReference>
<keyword evidence="5" id="KW-1185">Reference proteome</keyword>